<proteinExistence type="predicted"/>
<organism evidence="1">
    <name type="scientific">hydrothermal vent metagenome</name>
    <dbReference type="NCBI Taxonomy" id="652676"/>
    <lineage>
        <taxon>unclassified sequences</taxon>
        <taxon>metagenomes</taxon>
        <taxon>ecological metagenomes</taxon>
    </lineage>
</organism>
<gene>
    <name evidence="1" type="ORF">MNBD_PLANCTO03-410</name>
</gene>
<evidence type="ECO:0000313" key="1">
    <source>
        <dbReference type="EMBL" id="VAX41196.1"/>
    </source>
</evidence>
<protein>
    <submittedName>
        <fullName evidence="1">Uncharacterized protein</fullName>
    </submittedName>
</protein>
<name>A0A3B1DEF2_9ZZZZ</name>
<reference evidence="1" key="1">
    <citation type="submission" date="2018-06" db="EMBL/GenBank/DDBJ databases">
        <authorList>
            <person name="Zhirakovskaya E."/>
        </authorList>
    </citation>
    <scope>NUCLEOTIDE SEQUENCE</scope>
</reference>
<dbReference type="AlphaFoldDB" id="A0A3B1DEF2"/>
<dbReference type="EMBL" id="UOGK01000504">
    <property type="protein sequence ID" value="VAX41196.1"/>
    <property type="molecule type" value="Genomic_DNA"/>
</dbReference>
<accession>A0A3B1DEF2</accession>
<sequence length="158" mass="16295">MIPSPMDLLRVLGSGLRPDGSAAVTQPKSVKDFAAMLAQARDGGLETGLPVTVAEGSGVELDAAQLERLGRVVDRAHAEGATRIAVMMDGATFDVDVLSRRVLGEADLSEGRVLTGIDGFVRLGDGEDELQPMLPMPNAGAVDASLLKLLSGGTQDAA</sequence>